<accession>A0A3M8SEG5</accession>
<dbReference type="Proteomes" id="UP000275401">
    <property type="component" value="Unassembled WGS sequence"/>
</dbReference>
<evidence type="ECO:0000313" key="1">
    <source>
        <dbReference type="EMBL" id="RNF79173.1"/>
    </source>
</evidence>
<gene>
    <name evidence="1" type="ORF">EEJ42_48130</name>
</gene>
<proteinExistence type="predicted"/>
<evidence type="ECO:0008006" key="3">
    <source>
        <dbReference type="Google" id="ProtNLM"/>
    </source>
</evidence>
<dbReference type="EMBL" id="RIBZ01000877">
    <property type="protein sequence ID" value="RNF79173.1"/>
    <property type="molecule type" value="Genomic_DNA"/>
</dbReference>
<evidence type="ECO:0000313" key="2">
    <source>
        <dbReference type="Proteomes" id="UP000275401"/>
    </source>
</evidence>
<reference evidence="1 2" key="1">
    <citation type="submission" date="2018-11" db="EMBL/GenBank/DDBJ databases">
        <title>The Potential of Streptomyces as Biocontrol Agents against the Tomato grey mould, Botrytis cinerea (Gray mold) Frontiers in Microbiology.</title>
        <authorList>
            <person name="Li D."/>
        </authorList>
    </citation>
    <scope>NUCLEOTIDE SEQUENCE [LARGE SCALE GENOMIC DNA]</scope>
    <source>
        <strain evidence="1 2">NEAU-LD23</strain>
    </source>
</reference>
<sequence length="245" mass="25033">MMTSGARSVLTAAAVLAALGLVTGCGGSDRKPDRKVAQRDGAAAEPLSASALERAALARADLKGAGLKGYEIGKMTEREFNGGKEAKALKPGCRPLAALMGTGFDPAPRNSVYRSYAAASGRDAGVSGIIRLSSYGPGDAEKTVKDLRKAISACGGGFAATDGSGKRADVAEVTSLDAPAAGDEALAYSMVDDGKDKAVIAFTVVRTGPQLTVMFGVNLTKPTQSAVPKTVVERQVRKVEAANRS</sequence>
<dbReference type="AlphaFoldDB" id="A0A3M8SEG5"/>
<keyword evidence="2" id="KW-1185">Reference proteome</keyword>
<protein>
    <recommendedName>
        <fullName evidence="3">Lipoprotein</fullName>
    </recommendedName>
</protein>
<name>A0A3M8SEG5_9ACTN</name>
<organism evidence="1 2">
    <name type="scientific">Streptomyces botrytidirepellens</name>
    <dbReference type="NCBI Taxonomy" id="2486417"/>
    <lineage>
        <taxon>Bacteria</taxon>
        <taxon>Bacillati</taxon>
        <taxon>Actinomycetota</taxon>
        <taxon>Actinomycetes</taxon>
        <taxon>Kitasatosporales</taxon>
        <taxon>Streptomycetaceae</taxon>
        <taxon>Streptomyces</taxon>
    </lineage>
</organism>
<comment type="caution">
    <text evidence="1">The sequence shown here is derived from an EMBL/GenBank/DDBJ whole genome shotgun (WGS) entry which is preliminary data.</text>
</comment>
<dbReference type="PROSITE" id="PS51257">
    <property type="entry name" value="PROKAR_LIPOPROTEIN"/>
    <property type="match status" value="1"/>
</dbReference>